<evidence type="ECO:0000313" key="2">
    <source>
        <dbReference type="EMBL" id="RMI42207.1"/>
    </source>
</evidence>
<name>A0A3M2LXZ5_9ACTN</name>
<accession>A0A3M2LXZ5</accession>
<sequence>MAAGTLGLASWPLLTVWIAAAAGWGAVLALLRRSRVDGTAVLLHVITPATLVLGFAFLGYGSLYATVFMAVQWWTLIVATGGRLDRLLRGGPSALGTAVLWLALTFAAALVVTPAVL</sequence>
<dbReference type="AlphaFoldDB" id="A0A3M2LXZ5"/>
<proteinExistence type="predicted"/>
<keyword evidence="1" id="KW-0812">Transmembrane</keyword>
<evidence type="ECO:0000313" key="3">
    <source>
        <dbReference type="Proteomes" id="UP000282674"/>
    </source>
</evidence>
<keyword evidence="3" id="KW-1185">Reference proteome</keyword>
<dbReference type="OrthoDB" id="3482359at2"/>
<dbReference type="EMBL" id="RFFG01000035">
    <property type="protein sequence ID" value="RMI42207.1"/>
    <property type="molecule type" value="Genomic_DNA"/>
</dbReference>
<dbReference type="RefSeq" id="WP_122196028.1">
    <property type="nucleotide sequence ID" value="NZ_JBHSKC010000010.1"/>
</dbReference>
<comment type="caution">
    <text evidence="2">The sequence shown here is derived from an EMBL/GenBank/DDBJ whole genome shotgun (WGS) entry which is preliminary data.</text>
</comment>
<feature type="transmembrane region" description="Helical" evidence="1">
    <location>
        <begin position="63"/>
        <end position="82"/>
    </location>
</feature>
<dbReference type="Proteomes" id="UP000282674">
    <property type="component" value="Unassembled WGS sequence"/>
</dbReference>
<gene>
    <name evidence="2" type="ORF">EBO15_20505</name>
</gene>
<feature type="transmembrane region" description="Helical" evidence="1">
    <location>
        <begin position="94"/>
        <end position="116"/>
    </location>
</feature>
<protein>
    <submittedName>
        <fullName evidence="2">Uncharacterized protein</fullName>
    </submittedName>
</protein>
<keyword evidence="1" id="KW-1133">Transmembrane helix</keyword>
<feature type="transmembrane region" description="Helical" evidence="1">
    <location>
        <begin position="12"/>
        <end position="31"/>
    </location>
</feature>
<organism evidence="2 3">
    <name type="scientific">Actinomadura harenae</name>
    <dbReference type="NCBI Taxonomy" id="2483351"/>
    <lineage>
        <taxon>Bacteria</taxon>
        <taxon>Bacillati</taxon>
        <taxon>Actinomycetota</taxon>
        <taxon>Actinomycetes</taxon>
        <taxon>Streptosporangiales</taxon>
        <taxon>Thermomonosporaceae</taxon>
        <taxon>Actinomadura</taxon>
    </lineage>
</organism>
<evidence type="ECO:0000256" key="1">
    <source>
        <dbReference type="SAM" id="Phobius"/>
    </source>
</evidence>
<keyword evidence="1" id="KW-0472">Membrane</keyword>
<reference evidence="2 3" key="1">
    <citation type="submission" date="2018-10" db="EMBL/GenBank/DDBJ databases">
        <title>Isolation from soil.</title>
        <authorList>
            <person name="Hu J."/>
        </authorList>
    </citation>
    <scope>NUCLEOTIDE SEQUENCE [LARGE SCALE GENOMIC DNA]</scope>
    <source>
        <strain evidence="2 3">NEAU-Ht49</strain>
    </source>
</reference>